<dbReference type="RefSeq" id="WP_093278804.1">
    <property type="nucleotide sequence ID" value="NZ_FNDD01000035.1"/>
</dbReference>
<evidence type="ECO:0000256" key="4">
    <source>
        <dbReference type="ARBA" id="ARBA00023136"/>
    </source>
</evidence>
<reference evidence="7 8" key="1">
    <citation type="submission" date="2016-10" db="EMBL/GenBank/DDBJ databases">
        <authorList>
            <person name="de Groot N.N."/>
        </authorList>
    </citation>
    <scope>NUCLEOTIDE SEQUENCE [LARGE SCALE GENOMIC DNA]</scope>
    <source>
        <strain evidence="7 8">CGMCC 1.10228</strain>
    </source>
</reference>
<comment type="subcellular location">
    <subcellularLocation>
        <location evidence="1">Membrane</location>
        <topology evidence="1">Single-pass membrane protein</topology>
    </subcellularLocation>
</comment>
<evidence type="ECO:0000313" key="7">
    <source>
        <dbReference type="EMBL" id="SDH90700.1"/>
    </source>
</evidence>
<name>A0A1G8G8S8_9VIBR</name>
<keyword evidence="2 6" id="KW-0812">Transmembrane</keyword>
<protein>
    <recommendedName>
        <fullName evidence="9">Neutral zinc metallopeptidase</fullName>
    </recommendedName>
</protein>
<dbReference type="OrthoDB" id="9774900at2"/>
<keyword evidence="4 6" id="KW-0472">Membrane</keyword>
<feature type="compositionally biased region" description="Basic and acidic residues" evidence="5">
    <location>
        <begin position="1"/>
        <end position="18"/>
    </location>
</feature>
<evidence type="ECO:0000256" key="1">
    <source>
        <dbReference type="ARBA" id="ARBA00004167"/>
    </source>
</evidence>
<dbReference type="Proteomes" id="UP000198854">
    <property type="component" value="Unassembled WGS sequence"/>
</dbReference>
<evidence type="ECO:0000256" key="6">
    <source>
        <dbReference type="SAM" id="Phobius"/>
    </source>
</evidence>
<feature type="region of interest" description="Disordered" evidence="5">
    <location>
        <begin position="1"/>
        <end position="21"/>
    </location>
</feature>
<gene>
    <name evidence="7" type="ORF">SAMN04488136_13530</name>
</gene>
<organism evidence="7 8">
    <name type="scientific">Vibrio xiamenensis</name>
    <dbReference type="NCBI Taxonomy" id="861298"/>
    <lineage>
        <taxon>Bacteria</taxon>
        <taxon>Pseudomonadati</taxon>
        <taxon>Pseudomonadota</taxon>
        <taxon>Gammaproteobacteria</taxon>
        <taxon>Vibrionales</taxon>
        <taxon>Vibrionaceae</taxon>
        <taxon>Vibrio</taxon>
    </lineage>
</organism>
<dbReference type="Pfam" id="PF04228">
    <property type="entry name" value="Zn_peptidase"/>
    <property type="match status" value="1"/>
</dbReference>
<keyword evidence="8" id="KW-1185">Reference proteome</keyword>
<evidence type="ECO:0000313" key="8">
    <source>
        <dbReference type="Proteomes" id="UP000198854"/>
    </source>
</evidence>
<evidence type="ECO:0008006" key="9">
    <source>
        <dbReference type="Google" id="ProtNLM"/>
    </source>
</evidence>
<evidence type="ECO:0000256" key="2">
    <source>
        <dbReference type="ARBA" id="ARBA00022692"/>
    </source>
</evidence>
<accession>A0A1G8G8S8</accession>
<dbReference type="STRING" id="861298.SAMN04488136_13530"/>
<feature type="transmembrane region" description="Helical" evidence="6">
    <location>
        <begin position="45"/>
        <end position="65"/>
    </location>
</feature>
<dbReference type="InterPro" id="IPR007343">
    <property type="entry name" value="Uncharacterised_pept_Zn_put"/>
</dbReference>
<proteinExistence type="predicted"/>
<dbReference type="PANTHER" id="PTHR30168:SF0">
    <property type="entry name" value="INNER MEMBRANE PROTEIN"/>
    <property type="match status" value="1"/>
</dbReference>
<evidence type="ECO:0000256" key="3">
    <source>
        <dbReference type="ARBA" id="ARBA00022989"/>
    </source>
</evidence>
<dbReference type="GO" id="GO:0016020">
    <property type="term" value="C:membrane"/>
    <property type="evidence" value="ECO:0007669"/>
    <property type="project" value="UniProtKB-SubCell"/>
</dbReference>
<sequence>MRWRDSKQSYNVEDRRGQEPMQAGMGGAGLLRLLPFLLRTKIGRIVLIAGAAFYAFQYFTGVNMLQGGMPDTSSSAMSGEQAAASSNDENRQFVAAILGTTETVWQQKLGGDYKEPTLVLYSGMTQTGCGVGQAQTGPFYCPADQKVYLDLSFMNELKKLGAPGDFAFAYVIAHEVGHHVQKLLGTSDQVHQAQQTSGKAQANTLSVMLELQADCYAGVWGHEVNKQMNMLEEGDIEEGIQAANAVGDDRLQQAAGQAVHPDSFTHGSSAQRIEWFKRGFESGDMTACDTFAELK</sequence>
<dbReference type="PANTHER" id="PTHR30168">
    <property type="entry name" value="PUTATIVE MEMBRANE PROTEIN YPFJ"/>
    <property type="match status" value="1"/>
</dbReference>
<dbReference type="AlphaFoldDB" id="A0A1G8G8S8"/>
<dbReference type="EMBL" id="FNDD01000035">
    <property type="protein sequence ID" value="SDH90700.1"/>
    <property type="molecule type" value="Genomic_DNA"/>
</dbReference>
<evidence type="ECO:0000256" key="5">
    <source>
        <dbReference type="SAM" id="MobiDB-lite"/>
    </source>
</evidence>
<keyword evidence="3 6" id="KW-1133">Transmembrane helix</keyword>